<name>U7D6G2_9BACT</name>
<keyword evidence="1" id="KW-0472">Membrane</keyword>
<dbReference type="STRING" id="1313304.CALK_1960"/>
<protein>
    <submittedName>
        <fullName evidence="2">Uncharacterized protein</fullName>
    </submittedName>
</protein>
<feature type="transmembrane region" description="Helical" evidence="1">
    <location>
        <begin position="38"/>
        <end position="56"/>
    </location>
</feature>
<organism evidence="2 3">
    <name type="scientific">Chitinivibrio alkaliphilus ACht1</name>
    <dbReference type="NCBI Taxonomy" id="1313304"/>
    <lineage>
        <taxon>Bacteria</taxon>
        <taxon>Pseudomonadati</taxon>
        <taxon>Fibrobacterota</taxon>
        <taxon>Chitinivibrionia</taxon>
        <taxon>Chitinivibrionales</taxon>
        <taxon>Chitinivibrionaceae</taxon>
        <taxon>Chitinivibrio</taxon>
    </lineage>
</organism>
<evidence type="ECO:0000313" key="2">
    <source>
        <dbReference type="EMBL" id="ERP31161.1"/>
    </source>
</evidence>
<proteinExistence type="predicted"/>
<keyword evidence="1" id="KW-1133">Transmembrane helix</keyword>
<evidence type="ECO:0000313" key="3">
    <source>
        <dbReference type="Proteomes" id="UP000017148"/>
    </source>
</evidence>
<evidence type="ECO:0000256" key="1">
    <source>
        <dbReference type="SAM" id="Phobius"/>
    </source>
</evidence>
<feature type="transmembrane region" description="Helical" evidence="1">
    <location>
        <begin position="12"/>
        <end position="32"/>
    </location>
</feature>
<keyword evidence="1" id="KW-0812">Transmembrane</keyword>
<dbReference type="Proteomes" id="UP000017148">
    <property type="component" value="Unassembled WGS sequence"/>
</dbReference>
<reference evidence="2 3" key="1">
    <citation type="journal article" date="2013" name="Environ. Microbiol.">
        <title>Genome analysis of Chitinivibrio alkaliphilus gen. nov., sp. nov., a novel extremely haloalkaliphilic anaerobic chitinolytic bacterium from the candidate phylum Termite Group 3.</title>
        <authorList>
            <person name="Sorokin D.Y."/>
            <person name="Gumerov V.M."/>
            <person name="Rakitin A.L."/>
            <person name="Beletsky A.V."/>
            <person name="Damste J.S."/>
            <person name="Muyzer G."/>
            <person name="Mardanov A.V."/>
            <person name="Ravin N.V."/>
        </authorList>
    </citation>
    <scope>NUCLEOTIDE SEQUENCE [LARGE SCALE GENOMIC DNA]</scope>
    <source>
        <strain evidence="2 3">ACht1</strain>
    </source>
</reference>
<dbReference type="RefSeq" id="WP_022637380.1">
    <property type="nucleotide sequence ID" value="NZ_ASJR01000018.1"/>
</dbReference>
<keyword evidence="3" id="KW-1185">Reference proteome</keyword>
<dbReference type="EMBL" id="ASJR01000018">
    <property type="protein sequence ID" value="ERP31161.1"/>
    <property type="molecule type" value="Genomic_DNA"/>
</dbReference>
<accession>U7D6G2</accession>
<sequence length="111" mass="12734">MYTPQNIPEMWLQNRLIATFCIAVVVLLTHSAPFSHTHTVPLLSIIGGSFLVALLLRHTLSRTLYKNIEADATNLYIHKTTIPLEDISLTLTYKLFFYRSFESTGQIRHML</sequence>
<comment type="caution">
    <text evidence="2">The sequence shown here is derived from an EMBL/GenBank/DDBJ whole genome shotgun (WGS) entry which is preliminary data.</text>
</comment>
<dbReference type="AlphaFoldDB" id="U7D6G2"/>
<gene>
    <name evidence="2" type="ORF">CALK_1960</name>
</gene>